<dbReference type="PROSITE" id="PS50404">
    <property type="entry name" value="GST_NTER"/>
    <property type="match status" value="1"/>
</dbReference>
<dbReference type="Pfam" id="PF14497">
    <property type="entry name" value="GST_C_3"/>
    <property type="match status" value="1"/>
</dbReference>
<dbReference type="InterPro" id="IPR004045">
    <property type="entry name" value="Glutathione_S-Trfase_N"/>
</dbReference>
<dbReference type="EMBL" id="JACDXP010000010">
    <property type="protein sequence ID" value="KAF6518510.1"/>
    <property type="molecule type" value="Genomic_DNA"/>
</dbReference>
<organism evidence="2 3">
    <name type="scientific">Fusarium oxysporum f. sp. conglutinans</name>
    <dbReference type="NCBI Taxonomy" id="100902"/>
    <lineage>
        <taxon>Eukaryota</taxon>
        <taxon>Fungi</taxon>
        <taxon>Dikarya</taxon>
        <taxon>Ascomycota</taxon>
        <taxon>Pezizomycotina</taxon>
        <taxon>Sordariomycetes</taxon>
        <taxon>Hypocreomycetidae</taxon>
        <taxon>Hypocreales</taxon>
        <taxon>Nectriaceae</taxon>
        <taxon>Fusarium</taxon>
        <taxon>Fusarium oxysporum species complex</taxon>
    </lineage>
</organism>
<dbReference type="CDD" id="cd03039">
    <property type="entry name" value="GST_N_Sigma_like"/>
    <property type="match status" value="1"/>
</dbReference>
<protein>
    <recommendedName>
        <fullName evidence="1">GST N-terminal domain-containing protein</fullName>
    </recommendedName>
</protein>
<dbReference type="GO" id="GO:0004364">
    <property type="term" value="F:glutathione transferase activity"/>
    <property type="evidence" value="ECO:0007669"/>
    <property type="project" value="TreeGrafter"/>
</dbReference>
<evidence type="ECO:0000313" key="2">
    <source>
        <dbReference type="EMBL" id="KAF6518510.1"/>
    </source>
</evidence>
<dbReference type="PANTHER" id="PTHR11571:SF263">
    <property type="entry name" value="GLUTATHIONE S-TRANSFERASE"/>
    <property type="match status" value="1"/>
</dbReference>
<dbReference type="InterPro" id="IPR036282">
    <property type="entry name" value="Glutathione-S-Trfase_C_sf"/>
</dbReference>
<reference evidence="2 3" key="1">
    <citation type="journal article" date="2020" name="bioRxiv">
        <title>A chromosome-scale genome assembly for the Fusarium oxysporum strain Fo5176 to establish a model Arabidopsis-fungal pathosystem.</title>
        <authorList>
            <person name="Fokkens L."/>
            <person name="Guo L."/>
            <person name="Dora S."/>
            <person name="Wang B."/>
            <person name="Ye K."/>
            <person name="Sanchez-Rodriguez C."/>
            <person name="Croll D."/>
        </authorList>
    </citation>
    <scope>NUCLEOTIDE SEQUENCE [LARGE SCALE GENOMIC DNA]</scope>
    <source>
        <strain evidence="2 3">Fo5176</strain>
    </source>
</reference>
<proteinExistence type="predicted"/>
<feature type="domain" description="GST N-terminal" evidence="1">
    <location>
        <begin position="14"/>
        <end position="98"/>
    </location>
</feature>
<dbReference type="InterPro" id="IPR036249">
    <property type="entry name" value="Thioredoxin-like_sf"/>
</dbReference>
<dbReference type="Gene3D" id="3.40.30.10">
    <property type="entry name" value="Glutaredoxin"/>
    <property type="match status" value="1"/>
</dbReference>
<evidence type="ECO:0000259" key="1">
    <source>
        <dbReference type="PROSITE" id="PS50404"/>
    </source>
</evidence>
<dbReference type="PANTHER" id="PTHR11571">
    <property type="entry name" value="GLUTATHIONE S-TRANSFERASE"/>
    <property type="match status" value="1"/>
</dbReference>
<dbReference type="InterPro" id="IPR004046">
    <property type="entry name" value="GST_C"/>
</dbReference>
<comment type="caution">
    <text evidence="2">The sequence shown here is derived from an EMBL/GenBank/DDBJ whole genome shotgun (WGS) entry which is preliminary data.</text>
</comment>
<sequence>MAINTVSAPAEDVPYELIYWPGVPGRGEHIRLLFEEAGVPYIDRAQEEGKGMIFYERNQGDHLNPPPFAPPVLQHGDVILSQTPNILSYLGPRLNLVPNPDQDNIGLYHVNQLALTALDGLSNETHDVHHPVSMLLYYEDQLGESKRKAQDYTANRIPKFLGYFEKVLKGEASGDGPWLYGGRLTYAGLGSFPVPRWCQVCLPKDVGILGREWQLRQRIHTLSGS</sequence>
<accession>A0A8H6LH02</accession>
<dbReference type="GO" id="GO:0006749">
    <property type="term" value="P:glutathione metabolic process"/>
    <property type="evidence" value="ECO:0007669"/>
    <property type="project" value="TreeGrafter"/>
</dbReference>
<gene>
    <name evidence="2" type="ORF">HZS61_002588</name>
</gene>
<dbReference type="SUPFAM" id="SSF47616">
    <property type="entry name" value="GST C-terminal domain-like"/>
    <property type="match status" value="1"/>
</dbReference>
<name>A0A8H6LH02_FUSOX</name>
<dbReference type="AlphaFoldDB" id="A0A8H6LH02"/>
<dbReference type="InterPro" id="IPR050213">
    <property type="entry name" value="GST_superfamily"/>
</dbReference>
<dbReference type="SUPFAM" id="SSF52833">
    <property type="entry name" value="Thioredoxin-like"/>
    <property type="match status" value="1"/>
</dbReference>
<evidence type="ECO:0000313" key="3">
    <source>
        <dbReference type="Proteomes" id="UP000593570"/>
    </source>
</evidence>
<dbReference type="Gene3D" id="1.20.1050.10">
    <property type="match status" value="1"/>
</dbReference>
<dbReference type="Proteomes" id="UP000593570">
    <property type="component" value="Unassembled WGS sequence"/>
</dbReference>